<evidence type="ECO:0000256" key="1">
    <source>
        <dbReference type="ARBA" id="ARBA00004167"/>
    </source>
</evidence>
<dbReference type="Pfam" id="PF13855">
    <property type="entry name" value="LRR_8"/>
    <property type="match status" value="1"/>
</dbReference>
<dbReference type="PANTHER" id="PTHR48003">
    <property type="entry name" value="OS07G0626500 PROTEIN"/>
    <property type="match status" value="1"/>
</dbReference>
<dbReference type="Pfam" id="PF13516">
    <property type="entry name" value="LRR_6"/>
    <property type="match status" value="1"/>
</dbReference>
<dbReference type="Proteomes" id="UP000239757">
    <property type="component" value="Unassembled WGS sequence"/>
</dbReference>
<dbReference type="InterPro" id="IPR053059">
    <property type="entry name" value="Inactive_SerThr-Kinase_ABA"/>
</dbReference>
<dbReference type="InterPro" id="IPR011009">
    <property type="entry name" value="Kinase-like_dom_sf"/>
</dbReference>
<evidence type="ECO:0000256" key="6">
    <source>
        <dbReference type="ARBA" id="ARBA00022737"/>
    </source>
</evidence>
<dbReference type="OrthoDB" id="5789657at2759"/>
<evidence type="ECO:0000313" key="16">
    <source>
        <dbReference type="Proteomes" id="UP000239757"/>
    </source>
</evidence>
<dbReference type="SMART" id="SM00365">
    <property type="entry name" value="LRR_SD22"/>
    <property type="match status" value="5"/>
</dbReference>
<dbReference type="InterPro" id="IPR032675">
    <property type="entry name" value="LRR_dom_sf"/>
</dbReference>
<accession>A0A2P5XQQ3</accession>
<evidence type="ECO:0000313" key="15">
    <source>
        <dbReference type="EMBL" id="PPS05675.1"/>
    </source>
</evidence>
<protein>
    <recommendedName>
        <fullName evidence="14">Protein kinase domain-containing protein</fullName>
    </recommendedName>
</protein>
<dbReference type="SMART" id="SM00369">
    <property type="entry name" value="LRR_TYP"/>
    <property type="match status" value="5"/>
</dbReference>
<reference evidence="15 16" key="1">
    <citation type="submission" date="2015-01" db="EMBL/GenBank/DDBJ databases">
        <title>Genome of allotetraploid Gossypium barbadense reveals genomic plasticity and fiber elongation in cotton evolution.</title>
        <authorList>
            <person name="Chen X."/>
            <person name="Liu X."/>
            <person name="Zhao B."/>
            <person name="Zheng H."/>
            <person name="Hu Y."/>
            <person name="Lu G."/>
            <person name="Yang C."/>
            <person name="Chen J."/>
            <person name="Shan C."/>
            <person name="Zhang L."/>
            <person name="Zhou Y."/>
            <person name="Wang L."/>
            <person name="Guo W."/>
            <person name="Bai Y."/>
            <person name="Ruan J."/>
            <person name="Shangguan X."/>
            <person name="Mao Y."/>
            <person name="Jiang J."/>
            <person name="Zhu Y."/>
            <person name="Lei J."/>
            <person name="Kang H."/>
            <person name="Chen S."/>
            <person name="He X."/>
            <person name="Wang R."/>
            <person name="Wang Y."/>
            <person name="Chen J."/>
            <person name="Wang L."/>
            <person name="Yu S."/>
            <person name="Wang B."/>
            <person name="Wei J."/>
            <person name="Song S."/>
            <person name="Lu X."/>
            <person name="Gao Z."/>
            <person name="Gu W."/>
            <person name="Deng X."/>
            <person name="Ma D."/>
            <person name="Wang S."/>
            <person name="Liang W."/>
            <person name="Fang L."/>
            <person name="Cai C."/>
            <person name="Zhu X."/>
            <person name="Zhou B."/>
            <person name="Zhang Y."/>
            <person name="Chen Z."/>
            <person name="Xu S."/>
            <person name="Zhu R."/>
            <person name="Wang S."/>
            <person name="Zhang T."/>
            <person name="Zhao G."/>
        </authorList>
    </citation>
    <scope>NUCLEOTIDE SEQUENCE [LARGE SCALE GENOMIC DNA]</scope>
    <source>
        <strain evidence="16">cv. Xinhai21</strain>
        <tissue evidence="15">Leaf</tissue>
    </source>
</reference>
<evidence type="ECO:0000256" key="2">
    <source>
        <dbReference type="ARBA" id="ARBA00022553"/>
    </source>
</evidence>
<dbReference type="PROSITE" id="PS50011">
    <property type="entry name" value="PROTEIN_KINASE_DOM"/>
    <property type="match status" value="1"/>
</dbReference>
<feature type="signal peptide" evidence="13">
    <location>
        <begin position="1"/>
        <end position="25"/>
    </location>
</feature>
<dbReference type="SUPFAM" id="SSF56112">
    <property type="entry name" value="Protein kinase-like (PK-like)"/>
    <property type="match status" value="1"/>
</dbReference>
<keyword evidence="3" id="KW-0433">Leucine-rich repeat</keyword>
<dbReference type="EMBL" id="KZ664412">
    <property type="protein sequence ID" value="PPS05675.1"/>
    <property type="molecule type" value="Genomic_DNA"/>
</dbReference>
<dbReference type="FunFam" id="3.30.200.20:FF:000486">
    <property type="entry name" value="Leucine-rich repeat receptor-like protein kinase"/>
    <property type="match status" value="1"/>
</dbReference>
<sequence length="1102" mass="119756">MNLSISFAFSSYLLLLLLFSGVASASGFDPSELRSLLEFKKGIKTDPFDKVLSVWDPDSRPDPTSWTGVTRDPNSGSIVSLNLDRLGLVGDLKFHTLTPLKNLQNLSLSGNAFTGRVAPALGSITSLQHLDLSNNQFIGTIPGRITDLYGLNYLNFSGNKFDGGLPAGFRDLQQLRVLDLHNNALRGDIGQLFTELRNVEHVDLSYNAFYGGLSVAVENVSSLANTARFVNLSHNQLNGGFFKEEAIGLFKNLQVLDLGDNLIAGSLPSFGSLPGLRVLRLGTNQLFGPVPVELLEGSVPLEELDLSRNGFTGSVRVINSTTLKVLNLSSNQLSGDLPSSLRSCEIVDLSGNTISGDISVMENWEASLVILDLSSNKLSGSLSNSSHFEDLNTLNLRNNSLTGALPPLLVTSPRLSVVELSFNQLTGPIPGNLNTLNLRNNSLTGALPPLLVTSPRLSVVELSFNQLTGPIPGSFFTSTTLKSLNLSGNHLSGAIPIQGSRVNELLVMSSYLQMESLDLSYNSLTGGLPSEIGNIAALKLLNLANNDLSGQLPSELSKLSNLEYLDLSGNNFKGKIPDRLSTDLNGFNVSYNDLSGPIPENLRGFPRSSFSPGNRLLIFPHGMPSANSAQVQPPDHAGHHNSKSNVRVSIIVGSVVAAVMIVFVLLAYHRAQVKEFRGRSGFSETTTVGDAKLGGFSRPSVFKFHSNVQTPQTSLSFSNDHLLTSKSRSLSGQQEFVAEIVEHDAPERATTSSAYVNTNLVDNEPTTSGRKSSPGSPLPSSPHFIESCEQPAILDVYSPDRLVGELFFLDTSLKFTIEELSRAPAEVLGRGSHGTLYKATLRNGHMLTVKWLRVGLVKNKKEFAKEVKRIGSVRHPNFVPVRAYYWGPREQERLLLADYIDCDSLALHLYETTPRRYSPLSFSQRLKIGIEVARCLLYLHDRGLAHGNLKPTNILLTDSNFHVCITDYCLHRLMTPTGTAEQILNLGALGYRAPELALASKPVPSLKADVYAFGVILMELLTRRSAGDIISGQSGAVDLTDWVKLCDEEGRGMDCIDRDIAGGEEHTKAMDELLAISLKCILPVNERPNIRQVFEDLCSISV</sequence>
<dbReference type="GO" id="GO:0004672">
    <property type="term" value="F:protein kinase activity"/>
    <property type="evidence" value="ECO:0007669"/>
    <property type="project" value="InterPro"/>
</dbReference>
<keyword evidence="7" id="KW-0547">Nucleotide-binding</keyword>
<dbReference type="PANTHER" id="PTHR48003:SF5">
    <property type="entry name" value="OS07G0626500 PROTEIN"/>
    <property type="match status" value="1"/>
</dbReference>
<dbReference type="AlphaFoldDB" id="A0A2P5XQQ3"/>
<dbReference type="PRINTS" id="PR00019">
    <property type="entry name" value="LEURICHRPT"/>
</dbReference>
<dbReference type="Gene3D" id="3.30.200.20">
    <property type="entry name" value="Phosphorylase Kinase, domain 1"/>
    <property type="match status" value="1"/>
</dbReference>
<evidence type="ECO:0000256" key="3">
    <source>
        <dbReference type="ARBA" id="ARBA00022614"/>
    </source>
</evidence>
<evidence type="ECO:0000256" key="4">
    <source>
        <dbReference type="ARBA" id="ARBA00022692"/>
    </source>
</evidence>
<keyword evidence="6" id="KW-0677">Repeat</keyword>
<gene>
    <name evidence="15" type="ORF">GOBAR_AA14974</name>
</gene>
<keyword evidence="5 13" id="KW-0732">Signal</keyword>
<dbReference type="FunFam" id="1.10.510.10:FF:000480">
    <property type="entry name" value="Pollen receptor-like kinase 1"/>
    <property type="match status" value="1"/>
</dbReference>
<proteinExistence type="predicted"/>
<dbReference type="SUPFAM" id="SSF52047">
    <property type="entry name" value="RNI-like"/>
    <property type="match status" value="1"/>
</dbReference>
<keyword evidence="2" id="KW-0597">Phosphoprotein</keyword>
<dbReference type="PROSITE" id="PS51450">
    <property type="entry name" value="LRR"/>
    <property type="match status" value="1"/>
</dbReference>
<feature type="compositionally biased region" description="Polar residues" evidence="12">
    <location>
        <begin position="752"/>
        <end position="771"/>
    </location>
</feature>
<dbReference type="Gene3D" id="3.80.10.10">
    <property type="entry name" value="Ribonuclease Inhibitor"/>
    <property type="match status" value="5"/>
</dbReference>
<name>A0A2P5XQQ3_GOSBA</name>
<dbReference type="InterPro" id="IPR025875">
    <property type="entry name" value="Leu-rich_rpt_4"/>
</dbReference>
<keyword evidence="9" id="KW-1133">Transmembrane helix</keyword>
<comment type="subcellular location">
    <subcellularLocation>
        <location evidence="1">Membrane</location>
        <topology evidence="1">Single-pass membrane protein</topology>
    </subcellularLocation>
</comment>
<evidence type="ECO:0000256" key="13">
    <source>
        <dbReference type="SAM" id="SignalP"/>
    </source>
</evidence>
<evidence type="ECO:0000259" key="14">
    <source>
        <dbReference type="PROSITE" id="PS50011"/>
    </source>
</evidence>
<feature type="domain" description="Protein kinase" evidence="14">
    <location>
        <begin position="822"/>
        <end position="1102"/>
    </location>
</feature>
<dbReference type="GO" id="GO:0005524">
    <property type="term" value="F:ATP binding"/>
    <property type="evidence" value="ECO:0007669"/>
    <property type="project" value="UniProtKB-KW"/>
</dbReference>
<feature type="region of interest" description="Disordered" evidence="12">
    <location>
        <begin position="752"/>
        <end position="782"/>
    </location>
</feature>
<keyword evidence="4" id="KW-0812">Transmembrane</keyword>
<keyword evidence="8" id="KW-0067">ATP-binding</keyword>
<feature type="chain" id="PRO_5015129091" description="Protein kinase domain-containing protein" evidence="13">
    <location>
        <begin position="26"/>
        <end position="1102"/>
    </location>
</feature>
<dbReference type="InterPro" id="IPR001611">
    <property type="entry name" value="Leu-rich_rpt"/>
</dbReference>
<dbReference type="Pfam" id="PF00560">
    <property type="entry name" value="LRR_1"/>
    <property type="match status" value="4"/>
</dbReference>
<evidence type="ECO:0000256" key="8">
    <source>
        <dbReference type="ARBA" id="ARBA00022840"/>
    </source>
</evidence>
<dbReference type="Gene3D" id="1.10.510.10">
    <property type="entry name" value="Transferase(Phosphotransferase) domain 1"/>
    <property type="match status" value="1"/>
</dbReference>
<evidence type="ECO:0000256" key="10">
    <source>
        <dbReference type="ARBA" id="ARBA00023136"/>
    </source>
</evidence>
<dbReference type="Pfam" id="PF00069">
    <property type="entry name" value="Pkinase"/>
    <property type="match status" value="1"/>
</dbReference>
<dbReference type="InterPro" id="IPR013210">
    <property type="entry name" value="LRR_N_plant-typ"/>
</dbReference>
<evidence type="ECO:0000256" key="5">
    <source>
        <dbReference type="ARBA" id="ARBA00022729"/>
    </source>
</evidence>
<evidence type="ECO:0000256" key="11">
    <source>
        <dbReference type="ARBA" id="ARBA00023170"/>
    </source>
</evidence>
<keyword evidence="10" id="KW-0472">Membrane</keyword>
<organism evidence="15 16">
    <name type="scientific">Gossypium barbadense</name>
    <name type="common">Sea Island cotton</name>
    <name type="synonym">Hibiscus barbadensis</name>
    <dbReference type="NCBI Taxonomy" id="3634"/>
    <lineage>
        <taxon>Eukaryota</taxon>
        <taxon>Viridiplantae</taxon>
        <taxon>Streptophyta</taxon>
        <taxon>Embryophyta</taxon>
        <taxon>Tracheophyta</taxon>
        <taxon>Spermatophyta</taxon>
        <taxon>Magnoliopsida</taxon>
        <taxon>eudicotyledons</taxon>
        <taxon>Gunneridae</taxon>
        <taxon>Pentapetalae</taxon>
        <taxon>rosids</taxon>
        <taxon>malvids</taxon>
        <taxon>Malvales</taxon>
        <taxon>Malvaceae</taxon>
        <taxon>Malvoideae</taxon>
        <taxon>Gossypium</taxon>
    </lineage>
</organism>
<dbReference type="GO" id="GO:0016020">
    <property type="term" value="C:membrane"/>
    <property type="evidence" value="ECO:0007669"/>
    <property type="project" value="UniProtKB-SubCell"/>
</dbReference>
<dbReference type="Pfam" id="PF12799">
    <property type="entry name" value="LRR_4"/>
    <property type="match status" value="1"/>
</dbReference>
<keyword evidence="11" id="KW-0675">Receptor</keyword>
<evidence type="ECO:0000256" key="7">
    <source>
        <dbReference type="ARBA" id="ARBA00022741"/>
    </source>
</evidence>
<dbReference type="SUPFAM" id="SSF52058">
    <property type="entry name" value="L domain-like"/>
    <property type="match status" value="1"/>
</dbReference>
<evidence type="ECO:0000256" key="9">
    <source>
        <dbReference type="ARBA" id="ARBA00022989"/>
    </source>
</evidence>
<evidence type="ECO:0000256" key="12">
    <source>
        <dbReference type="SAM" id="MobiDB-lite"/>
    </source>
</evidence>
<dbReference type="InterPro" id="IPR000719">
    <property type="entry name" value="Prot_kinase_dom"/>
</dbReference>
<dbReference type="Pfam" id="PF08263">
    <property type="entry name" value="LRRNT_2"/>
    <property type="match status" value="1"/>
</dbReference>
<dbReference type="InterPro" id="IPR003591">
    <property type="entry name" value="Leu-rich_rpt_typical-subtyp"/>
</dbReference>
<dbReference type="FunFam" id="3.80.10.10:FF:000095">
    <property type="entry name" value="LRR receptor-like serine/threonine-protein kinase GSO1"/>
    <property type="match status" value="2"/>
</dbReference>